<sequence>MWLVLAEKFPLSKVRDAAADGPPTAEPPPTDGPPAAERPAAARPPAAERAAAARPPAAVGLATAPPTLMHRWKEENDQEDDQVYI</sequence>
<dbReference type="KEGG" id="foc:113211008"/>
<reference evidence="3" key="1">
    <citation type="submission" date="2025-08" db="UniProtKB">
        <authorList>
            <consortium name="RefSeq"/>
        </authorList>
    </citation>
    <scope>IDENTIFICATION</scope>
    <source>
        <tissue evidence="3">Whole organism</tissue>
    </source>
</reference>
<proteinExistence type="predicted"/>
<organism evidence="2 3">
    <name type="scientific">Frankliniella occidentalis</name>
    <name type="common">Western flower thrips</name>
    <name type="synonym">Euthrips occidentalis</name>
    <dbReference type="NCBI Taxonomy" id="133901"/>
    <lineage>
        <taxon>Eukaryota</taxon>
        <taxon>Metazoa</taxon>
        <taxon>Ecdysozoa</taxon>
        <taxon>Arthropoda</taxon>
        <taxon>Hexapoda</taxon>
        <taxon>Insecta</taxon>
        <taxon>Pterygota</taxon>
        <taxon>Neoptera</taxon>
        <taxon>Paraneoptera</taxon>
        <taxon>Thysanoptera</taxon>
        <taxon>Terebrantia</taxon>
        <taxon>Thripoidea</taxon>
        <taxon>Thripidae</taxon>
        <taxon>Frankliniella</taxon>
    </lineage>
</organism>
<dbReference type="RefSeq" id="XP_026285027.2">
    <property type="nucleotide sequence ID" value="XM_026429242.2"/>
</dbReference>
<name>A0A6J1SVX1_FRAOC</name>
<accession>A0A6J1SVX1</accession>
<dbReference type="GeneID" id="113211008"/>
<protein>
    <submittedName>
        <fullName evidence="3">Uncharacterized protein LOC113211008</fullName>
    </submittedName>
</protein>
<dbReference type="Proteomes" id="UP000504606">
    <property type="component" value="Unplaced"/>
</dbReference>
<feature type="region of interest" description="Disordered" evidence="1">
    <location>
        <begin position="10"/>
        <end position="85"/>
    </location>
</feature>
<feature type="compositionally biased region" description="Low complexity" evidence="1">
    <location>
        <begin position="33"/>
        <end position="58"/>
    </location>
</feature>
<evidence type="ECO:0000313" key="2">
    <source>
        <dbReference type="Proteomes" id="UP000504606"/>
    </source>
</evidence>
<evidence type="ECO:0000313" key="3">
    <source>
        <dbReference type="RefSeq" id="XP_026285027.2"/>
    </source>
</evidence>
<evidence type="ECO:0000256" key="1">
    <source>
        <dbReference type="SAM" id="MobiDB-lite"/>
    </source>
</evidence>
<gene>
    <name evidence="3" type="primary">LOC113211008</name>
</gene>
<keyword evidence="2" id="KW-1185">Reference proteome</keyword>
<feature type="compositionally biased region" description="Acidic residues" evidence="1">
    <location>
        <begin position="76"/>
        <end position="85"/>
    </location>
</feature>
<dbReference type="AlphaFoldDB" id="A0A6J1SVX1"/>